<dbReference type="RefSeq" id="WP_277443162.1">
    <property type="nucleotide sequence ID" value="NZ_JAKOAV010000008.1"/>
</dbReference>
<dbReference type="PIRSF" id="PIRSF006648">
    <property type="entry name" value="DrrB"/>
    <property type="match status" value="1"/>
</dbReference>
<feature type="transmembrane region" description="Helical" evidence="9">
    <location>
        <begin position="144"/>
        <end position="168"/>
    </location>
</feature>
<evidence type="ECO:0000256" key="8">
    <source>
        <dbReference type="ARBA" id="ARBA00023136"/>
    </source>
</evidence>
<feature type="transmembrane region" description="Helical" evidence="9">
    <location>
        <begin position="236"/>
        <end position="254"/>
    </location>
</feature>
<evidence type="ECO:0000256" key="1">
    <source>
        <dbReference type="ARBA" id="ARBA00004429"/>
    </source>
</evidence>
<keyword evidence="5" id="KW-0997">Cell inner membrane</keyword>
<dbReference type="InterPro" id="IPR047817">
    <property type="entry name" value="ABC2_TM_bact-type"/>
</dbReference>
<dbReference type="Pfam" id="PF01061">
    <property type="entry name" value="ABC2_membrane"/>
    <property type="match status" value="1"/>
</dbReference>
<feature type="transmembrane region" description="Helical" evidence="9">
    <location>
        <begin position="110"/>
        <end position="138"/>
    </location>
</feature>
<evidence type="ECO:0000259" key="10">
    <source>
        <dbReference type="PROSITE" id="PS51012"/>
    </source>
</evidence>
<dbReference type="AlphaFoldDB" id="A0A9X4H7S2"/>
<keyword evidence="7 9" id="KW-1133">Transmembrane helix</keyword>
<keyword evidence="8 9" id="KW-0472">Membrane</keyword>
<keyword evidence="12" id="KW-1185">Reference proteome</keyword>
<evidence type="ECO:0000256" key="2">
    <source>
        <dbReference type="ARBA" id="ARBA00007783"/>
    </source>
</evidence>
<organism evidence="11 12">
    <name type="scientific">Pelotomaculum isophthalicicum JI</name>
    <dbReference type="NCBI Taxonomy" id="947010"/>
    <lineage>
        <taxon>Bacteria</taxon>
        <taxon>Bacillati</taxon>
        <taxon>Bacillota</taxon>
        <taxon>Clostridia</taxon>
        <taxon>Eubacteriales</taxon>
        <taxon>Desulfotomaculaceae</taxon>
        <taxon>Pelotomaculum</taxon>
    </lineage>
</organism>
<dbReference type="InterPro" id="IPR013525">
    <property type="entry name" value="ABC2_TM"/>
</dbReference>
<dbReference type="PRINTS" id="PR00164">
    <property type="entry name" value="ABC2TRNSPORT"/>
</dbReference>
<protein>
    <recommendedName>
        <fullName evidence="9">Transport permease protein</fullName>
    </recommendedName>
</protein>
<dbReference type="InterPro" id="IPR000412">
    <property type="entry name" value="ABC_2_transport"/>
</dbReference>
<accession>A0A9X4H7S2</accession>
<dbReference type="EMBL" id="JAKOAV010000008">
    <property type="protein sequence ID" value="MDF9407909.1"/>
    <property type="molecule type" value="Genomic_DNA"/>
</dbReference>
<feature type="transmembrane region" description="Helical" evidence="9">
    <location>
        <begin position="33"/>
        <end position="56"/>
    </location>
</feature>
<comment type="subcellular location">
    <subcellularLocation>
        <location evidence="1">Cell inner membrane</location>
        <topology evidence="1">Multi-pass membrane protein</topology>
    </subcellularLocation>
    <subcellularLocation>
        <location evidence="9">Cell membrane</location>
        <topology evidence="9">Multi-pass membrane protein</topology>
    </subcellularLocation>
</comment>
<evidence type="ECO:0000256" key="4">
    <source>
        <dbReference type="ARBA" id="ARBA00022475"/>
    </source>
</evidence>
<evidence type="ECO:0000256" key="9">
    <source>
        <dbReference type="RuleBase" id="RU361157"/>
    </source>
</evidence>
<evidence type="ECO:0000256" key="7">
    <source>
        <dbReference type="ARBA" id="ARBA00022989"/>
    </source>
</evidence>
<keyword evidence="4 9" id="KW-1003">Cell membrane</keyword>
<evidence type="ECO:0000256" key="3">
    <source>
        <dbReference type="ARBA" id="ARBA00022448"/>
    </source>
</evidence>
<dbReference type="PROSITE" id="PS51012">
    <property type="entry name" value="ABC_TM2"/>
    <property type="match status" value="1"/>
</dbReference>
<dbReference type="PANTHER" id="PTHR30413">
    <property type="entry name" value="INNER MEMBRANE TRANSPORT PERMEASE"/>
    <property type="match status" value="1"/>
</dbReference>
<feature type="transmembrane region" description="Helical" evidence="9">
    <location>
        <begin position="180"/>
        <end position="198"/>
    </location>
</feature>
<dbReference type="PANTHER" id="PTHR30413:SF8">
    <property type="entry name" value="TRANSPORT PERMEASE PROTEIN"/>
    <property type="match status" value="1"/>
</dbReference>
<feature type="domain" description="ABC transmembrane type-2" evidence="10">
    <location>
        <begin position="36"/>
        <end position="257"/>
    </location>
</feature>
<comment type="similarity">
    <text evidence="2 9">Belongs to the ABC-2 integral membrane protein family.</text>
</comment>
<name>A0A9X4H7S2_9FIRM</name>
<evidence type="ECO:0000256" key="6">
    <source>
        <dbReference type="ARBA" id="ARBA00022692"/>
    </source>
</evidence>
<reference evidence="11" key="1">
    <citation type="submission" date="2022-02" db="EMBL/GenBank/DDBJ databases">
        <authorList>
            <person name="Leng L."/>
        </authorList>
    </citation>
    <scope>NUCLEOTIDE SEQUENCE</scope>
    <source>
        <strain evidence="11">JI</strain>
    </source>
</reference>
<dbReference type="GO" id="GO:0140359">
    <property type="term" value="F:ABC-type transporter activity"/>
    <property type="evidence" value="ECO:0007669"/>
    <property type="project" value="InterPro"/>
</dbReference>
<dbReference type="Proteomes" id="UP001154312">
    <property type="component" value="Unassembled WGS sequence"/>
</dbReference>
<keyword evidence="6 9" id="KW-0812">Transmembrane</keyword>
<proteinExistence type="inferred from homology"/>
<evidence type="ECO:0000256" key="5">
    <source>
        <dbReference type="ARBA" id="ARBA00022519"/>
    </source>
</evidence>
<keyword evidence="3 9" id="KW-0813">Transport</keyword>
<feature type="transmembrane region" description="Helical" evidence="9">
    <location>
        <begin position="68"/>
        <end position="89"/>
    </location>
</feature>
<dbReference type="GO" id="GO:0043190">
    <property type="term" value="C:ATP-binding cassette (ABC) transporter complex"/>
    <property type="evidence" value="ECO:0007669"/>
    <property type="project" value="InterPro"/>
</dbReference>
<evidence type="ECO:0000313" key="11">
    <source>
        <dbReference type="EMBL" id="MDF9407909.1"/>
    </source>
</evidence>
<evidence type="ECO:0000313" key="12">
    <source>
        <dbReference type="Proteomes" id="UP001154312"/>
    </source>
</evidence>
<comment type="caution">
    <text evidence="11">The sequence shown here is derived from an EMBL/GenBank/DDBJ whole genome shotgun (WGS) entry which is preliminary data.</text>
</comment>
<dbReference type="GO" id="GO:0015920">
    <property type="term" value="P:lipopolysaccharide transport"/>
    <property type="evidence" value="ECO:0007669"/>
    <property type="project" value="TreeGrafter"/>
</dbReference>
<gene>
    <name evidence="11" type="ORF">L7E55_05970</name>
</gene>
<sequence length="265" mass="30003">MIKSKRSIYNNIIRSKDLLFALAMRDVKARYQLTILGLYWAIINPLVMALIMGFVFENVFRASGIEGIPYIVFLFTALTFWNLFSNSVGSASTSLTGQASLLSKQYFPRIIIPTATVLARLVDLCFSMVPVALLLYIYKVNININAWMLLLILIIHIIFTLGFSYLVSALNVLYRDVSQVTGLLLMLWMYLSPIFYSISQVPEEFRIYFKYNAIGQIVDMERNLLLTGQAPSGSDILSAMIISLGVFIFGYIVFKKIEPLIAEVL</sequence>